<organism evidence="6 7">
    <name type="scientific">Lepidopterella palustris CBS 459.81</name>
    <dbReference type="NCBI Taxonomy" id="1314670"/>
    <lineage>
        <taxon>Eukaryota</taxon>
        <taxon>Fungi</taxon>
        <taxon>Dikarya</taxon>
        <taxon>Ascomycota</taxon>
        <taxon>Pezizomycotina</taxon>
        <taxon>Dothideomycetes</taxon>
        <taxon>Pleosporomycetidae</taxon>
        <taxon>Mytilinidiales</taxon>
        <taxon>Argynnaceae</taxon>
        <taxon>Lepidopterella</taxon>
    </lineage>
</organism>
<dbReference type="Pfam" id="PF13639">
    <property type="entry name" value="zf-RING_2"/>
    <property type="match status" value="1"/>
</dbReference>
<dbReference type="GO" id="GO:0016567">
    <property type="term" value="P:protein ubiquitination"/>
    <property type="evidence" value="ECO:0007669"/>
    <property type="project" value="TreeGrafter"/>
</dbReference>
<dbReference type="PANTHER" id="PTHR45969">
    <property type="entry name" value="RING ZINC FINGER PROTEIN-RELATED"/>
    <property type="match status" value="1"/>
</dbReference>
<keyword evidence="2 4" id="KW-0863">Zinc-finger</keyword>
<keyword evidence="1" id="KW-0479">Metal-binding</keyword>
<sequence length="252" mass="27214">MSTNTVTNTTPSFPLNLPALSSALSPHILNPRLAGAILGRFVLISCVLTTAPRTRYIAHGPQQWVLRFWADTCRYTLPLTCTERRHLLRLDMRETATLLWNAHTRVRAAEPGISELDMEMAAGWVVAMEGIRILAPQTQAEATEILEAMDVGLVDGAVGGVGMADWDVDGNRRAGRSTGSDQTLDIATMTEPAAESRGDEDCGICLTSMGENAVRLKACMPAHHAFCSGCLDLWVNGSGGQNTCPMCRTLLC</sequence>
<dbReference type="GO" id="GO:0061630">
    <property type="term" value="F:ubiquitin protein ligase activity"/>
    <property type="evidence" value="ECO:0007669"/>
    <property type="project" value="TreeGrafter"/>
</dbReference>
<dbReference type="SUPFAM" id="SSF57850">
    <property type="entry name" value="RING/U-box"/>
    <property type="match status" value="1"/>
</dbReference>
<dbReference type="EMBL" id="KV744867">
    <property type="protein sequence ID" value="OCK83181.1"/>
    <property type="molecule type" value="Genomic_DNA"/>
</dbReference>
<dbReference type="InterPro" id="IPR013083">
    <property type="entry name" value="Znf_RING/FYVE/PHD"/>
</dbReference>
<dbReference type="Proteomes" id="UP000250266">
    <property type="component" value="Unassembled WGS sequence"/>
</dbReference>
<dbReference type="AlphaFoldDB" id="A0A8E2EFW5"/>
<protein>
    <recommendedName>
        <fullName evidence="5">RING-type domain-containing protein</fullName>
    </recommendedName>
</protein>
<dbReference type="Gene3D" id="3.30.40.10">
    <property type="entry name" value="Zinc/RING finger domain, C3HC4 (zinc finger)"/>
    <property type="match status" value="1"/>
</dbReference>
<dbReference type="InterPro" id="IPR001841">
    <property type="entry name" value="Znf_RING"/>
</dbReference>
<accession>A0A8E2EFW5</accession>
<feature type="domain" description="RING-type" evidence="5">
    <location>
        <begin position="202"/>
        <end position="248"/>
    </location>
</feature>
<evidence type="ECO:0000256" key="1">
    <source>
        <dbReference type="ARBA" id="ARBA00022723"/>
    </source>
</evidence>
<evidence type="ECO:0000313" key="6">
    <source>
        <dbReference type="EMBL" id="OCK83181.1"/>
    </source>
</evidence>
<proteinExistence type="predicted"/>
<evidence type="ECO:0000256" key="4">
    <source>
        <dbReference type="PROSITE-ProRule" id="PRU00175"/>
    </source>
</evidence>
<name>A0A8E2EFW5_9PEZI</name>
<evidence type="ECO:0000313" key="7">
    <source>
        <dbReference type="Proteomes" id="UP000250266"/>
    </source>
</evidence>
<dbReference type="SMART" id="SM00184">
    <property type="entry name" value="RING"/>
    <property type="match status" value="1"/>
</dbReference>
<evidence type="ECO:0000259" key="5">
    <source>
        <dbReference type="PROSITE" id="PS50089"/>
    </source>
</evidence>
<keyword evidence="7" id="KW-1185">Reference proteome</keyword>
<keyword evidence="3" id="KW-0862">Zinc</keyword>
<gene>
    <name evidence="6" type="ORF">K432DRAFT_402247</name>
</gene>
<dbReference type="PROSITE" id="PS50089">
    <property type="entry name" value="ZF_RING_2"/>
    <property type="match status" value="1"/>
</dbReference>
<reference evidence="6 7" key="1">
    <citation type="journal article" date="2016" name="Nat. Commun.">
        <title>Ectomycorrhizal ecology is imprinted in the genome of the dominant symbiotic fungus Cenococcum geophilum.</title>
        <authorList>
            <consortium name="DOE Joint Genome Institute"/>
            <person name="Peter M."/>
            <person name="Kohler A."/>
            <person name="Ohm R.A."/>
            <person name="Kuo A."/>
            <person name="Krutzmann J."/>
            <person name="Morin E."/>
            <person name="Arend M."/>
            <person name="Barry K.W."/>
            <person name="Binder M."/>
            <person name="Choi C."/>
            <person name="Clum A."/>
            <person name="Copeland A."/>
            <person name="Grisel N."/>
            <person name="Haridas S."/>
            <person name="Kipfer T."/>
            <person name="LaButti K."/>
            <person name="Lindquist E."/>
            <person name="Lipzen A."/>
            <person name="Maire R."/>
            <person name="Meier B."/>
            <person name="Mihaltcheva S."/>
            <person name="Molinier V."/>
            <person name="Murat C."/>
            <person name="Poggeler S."/>
            <person name="Quandt C.A."/>
            <person name="Sperisen C."/>
            <person name="Tritt A."/>
            <person name="Tisserant E."/>
            <person name="Crous P.W."/>
            <person name="Henrissat B."/>
            <person name="Nehls U."/>
            <person name="Egli S."/>
            <person name="Spatafora J.W."/>
            <person name="Grigoriev I.V."/>
            <person name="Martin F.M."/>
        </authorList>
    </citation>
    <scope>NUCLEOTIDE SEQUENCE [LARGE SCALE GENOMIC DNA]</scope>
    <source>
        <strain evidence="6 7">CBS 459.81</strain>
    </source>
</reference>
<dbReference type="GO" id="GO:0008270">
    <property type="term" value="F:zinc ion binding"/>
    <property type="evidence" value="ECO:0007669"/>
    <property type="project" value="UniProtKB-KW"/>
</dbReference>
<evidence type="ECO:0000256" key="3">
    <source>
        <dbReference type="ARBA" id="ARBA00022833"/>
    </source>
</evidence>
<dbReference type="PANTHER" id="PTHR45969:SF69">
    <property type="entry name" value="FINGER DOMAIN PROTEIN, PUTATIVE (AFU_ORTHOLOGUE AFUA_3G12190)-RELATED"/>
    <property type="match status" value="1"/>
</dbReference>
<evidence type="ECO:0000256" key="2">
    <source>
        <dbReference type="ARBA" id="ARBA00022771"/>
    </source>
</evidence>
<dbReference type="OrthoDB" id="8062037at2759"/>